<evidence type="ECO:0000313" key="3">
    <source>
        <dbReference type="Proteomes" id="UP000585474"/>
    </source>
</evidence>
<name>A0A7J0GUH6_9ERIC</name>
<accession>A0A7J0GUH6</accession>
<proteinExistence type="predicted"/>
<dbReference type="EMBL" id="BJWL01000024">
    <property type="protein sequence ID" value="GFZ14495.1"/>
    <property type="molecule type" value="Genomic_DNA"/>
</dbReference>
<keyword evidence="3" id="KW-1185">Reference proteome</keyword>
<sequence>MKDVVKTPKAKVVENLMHYDLDKPSSDHFFLTGSQLTEWERIELIEFLIVNIEVFAWTPYKMPKIYPSFVKHELNVILEARLVKQRRWRFATKHVDVVIEEVEKLKEASAINEVLYPSCLSIIVVIDQLLDSTSGQARMSFLNAYQGGELSRISASTEPTPESPEVHKKPPQGTKESTTKEITEVVRFTGTTSDQSFYSVENVH</sequence>
<reference evidence="2 3" key="1">
    <citation type="submission" date="2019-07" db="EMBL/GenBank/DDBJ databases">
        <title>De Novo Assembly of kiwifruit Actinidia rufa.</title>
        <authorList>
            <person name="Sugita-Konishi S."/>
            <person name="Sato K."/>
            <person name="Mori E."/>
            <person name="Abe Y."/>
            <person name="Kisaki G."/>
            <person name="Hamano K."/>
            <person name="Suezawa K."/>
            <person name="Otani M."/>
            <person name="Fukuda T."/>
            <person name="Manabe T."/>
            <person name="Gomi K."/>
            <person name="Tabuchi M."/>
            <person name="Akimitsu K."/>
            <person name="Kataoka I."/>
        </authorList>
    </citation>
    <scope>NUCLEOTIDE SEQUENCE [LARGE SCALE GENOMIC DNA]</scope>
    <source>
        <strain evidence="3">cv. Fuchu</strain>
    </source>
</reference>
<protein>
    <submittedName>
        <fullName evidence="2">Uncharacterized protein</fullName>
    </submittedName>
</protein>
<comment type="caution">
    <text evidence="2">The sequence shown here is derived from an EMBL/GenBank/DDBJ whole genome shotgun (WGS) entry which is preliminary data.</text>
</comment>
<dbReference type="Gene3D" id="3.10.10.10">
    <property type="entry name" value="HIV Type 1 Reverse Transcriptase, subunit A, domain 1"/>
    <property type="match status" value="1"/>
</dbReference>
<dbReference type="AlphaFoldDB" id="A0A7J0GUH6"/>
<evidence type="ECO:0000313" key="2">
    <source>
        <dbReference type="EMBL" id="GFZ14495.1"/>
    </source>
</evidence>
<evidence type="ECO:0000256" key="1">
    <source>
        <dbReference type="SAM" id="MobiDB-lite"/>
    </source>
</evidence>
<feature type="region of interest" description="Disordered" evidence="1">
    <location>
        <begin position="153"/>
        <end position="181"/>
    </location>
</feature>
<gene>
    <name evidence="2" type="ORF">Acr_24g0006850</name>
</gene>
<dbReference type="Proteomes" id="UP000585474">
    <property type="component" value="Unassembled WGS sequence"/>
</dbReference>
<organism evidence="2 3">
    <name type="scientific">Actinidia rufa</name>
    <dbReference type="NCBI Taxonomy" id="165716"/>
    <lineage>
        <taxon>Eukaryota</taxon>
        <taxon>Viridiplantae</taxon>
        <taxon>Streptophyta</taxon>
        <taxon>Embryophyta</taxon>
        <taxon>Tracheophyta</taxon>
        <taxon>Spermatophyta</taxon>
        <taxon>Magnoliopsida</taxon>
        <taxon>eudicotyledons</taxon>
        <taxon>Gunneridae</taxon>
        <taxon>Pentapetalae</taxon>
        <taxon>asterids</taxon>
        <taxon>Ericales</taxon>
        <taxon>Actinidiaceae</taxon>
        <taxon>Actinidia</taxon>
    </lineage>
</organism>
<dbReference type="OrthoDB" id="1928766at2759"/>